<accession>A0A316DKF8</accession>
<dbReference type="OrthoDB" id="9789123at2"/>
<dbReference type="GO" id="GO:0008168">
    <property type="term" value="F:methyltransferase activity"/>
    <property type="evidence" value="ECO:0007669"/>
    <property type="project" value="UniProtKB-KW"/>
</dbReference>
<dbReference type="InterPro" id="IPR029063">
    <property type="entry name" value="SAM-dependent_MTases_sf"/>
</dbReference>
<dbReference type="RefSeq" id="WP_109682981.1">
    <property type="nucleotide sequence ID" value="NZ_QGGP01000007.1"/>
</dbReference>
<dbReference type="InterPro" id="IPR025714">
    <property type="entry name" value="Methyltranfer_dom"/>
</dbReference>
<proteinExistence type="predicted"/>
<sequence length="189" mass="22468">MNIIDKFHNWRRKQRWNKQYKKGRWNNLKNPIEASRYNTIKNFIIAYGKSKPSILDLGSGEGVLNEYLDSNSYAYFLGIDFSKVSIEYAKSKQFPNSEFISADIHNYTPERKFDVIIFNEAFYYVHDSEKENVFQRVISCLEDNGILIVSIYREGLGCWEYFNNLEQLNFKVVTTTQEKTYWKIGVYKK</sequence>
<evidence type="ECO:0000259" key="1">
    <source>
        <dbReference type="Pfam" id="PF13847"/>
    </source>
</evidence>
<gene>
    <name evidence="2" type="ORF">LX78_02500</name>
</gene>
<protein>
    <submittedName>
        <fullName evidence="2">Methyltransferase family protein</fullName>
    </submittedName>
</protein>
<dbReference type="AlphaFoldDB" id="A0A316DKF8"/>
<organism evidence="2 3">
    <name type="scientific">Xanthomarina spongicola</name>
    <dbReference type="NCBI Taxonomy" id="570520"/>
    <lineage>
        <taxon>Bacteria</taxon>
        <taxon>Pseudomonadati</taxon>
        <taxon>Bacteroidota</taxon>
        <taxon>Flavobacteriia</taxon>
        <taxon>Flavobacteriales</taxon>
        <taxon>Flavobacteriaceae</taxon>
        <taxon>Xanthomarina</taxon>
    </lineage>
</organism>
<keyword evidence="2" id="KW-0489">Methyltransferase</keyword>
<evidence type="ECO:0000313" key="2">
    <source>
        <dbReference type="EMBL" id="PWK17709.1"/>
    </source>
</evidence>
<reference evidence="2 3" key="1">
    <citation type="submission" date="2018-05" db="EMBL/GenBank/DDBJ databases">
        <title>Genomic Encyclopedia of Archaeal and Bacterial Type Strains, Phase II (KMG-II): from individual species to whole genera.</title>
        <authorList>
            <person name="Goeker M."/>
        </authorList>
    </citation>
    <scope>NUCLEOTIDE SEQUENCE [LARGE SCALE GENOMIC DNA]</scope>
    <source>
        <strain evidence="2 3">DSM 22637</strain>
    </source>
</reference>
<comment type="caution">
    <text evidence="2">The sequence shown here is derived from an EMBL/GenBank/DDBJ whole genome shotgun (WGS) entry which is preliminary data.</text>
</comment>
<feature type="domain" description="Methyltransferase" evidence="1">
    <location>
        <begin position="51"/>
        <end position="164"/>
    </location>
</feature>
<keyword evidence="3" id="KW-1185">Reference proteome</keyword>
<dbReference type="Gene3D" id="3.40.50.150">
    <property type="entry name" value="Vaccinia Virus protein VP39"/>
    <property type="match status" value="1"/>
</dbReference>
<dbReference type="EMBL" id="QGGP01000007">
    <property type="protein sequence ID" value="PWK17709.1"/>
    <property type="molecule type" value="Genomic_DNA"/>
</dbReference>
<name>A0A316DKF8_9FLAO</name>
<dbReference type="SUPFAM" id="SSF53335">
    <property type="entry name" value="S-adenosyl-L-methionine-dependent methyltransferases"/>
    <property type="match status" value="1"/>
</dbReference>
<dbReference type="Proteomes" id="UP000245430">
    <property type="component" value="Unassembled WGS sequence"/>
</dbReference>
<dbReference type="CDD" id="cd02440">
    <property type="entry name" value="AdoMet_MTases"/>
    <property type="match status" value="1"/>
</dbReference>
<dbReference type="GO" id="GO:0032259">
    <property type="term" value="P:methylation"/>
    <property type="evidence" value="ECO:0007669"/>
    <property type="project" value="UniProtKB-KW"/>
</dbReference>
<dbReference type="PANTHER" id="PTHR43861">
    <property type="entry name" value="TRANS-ACONITATE 2-METHYLTRANSFERASE-RELATED"/>
    <property type="match status" value="1"/>
</dbReference>
<evidence type="ECO:0000313" key="3">
    <source>
        <dbReference type="Proteomes" id="UP000245430"/>
    </source>
</evidence>
<dbReference type="Pfam" id="PF13847">
    <property type="entry name" value="Methyltransf_31"/>
    <property type="match status" value="1"/>
</dbReference>
<keyword evidence="2" id="KW-0808">Transferase</keyword>